<keyword evidence="6" id="KW-0966">Cell projection</keyword>
<evidence type="ECO:0000256" key="1">
    <source>
        <dbReference type="ARBA" id="ARBA00004514"/>
    </source>
</evidence>
<accession>A0ABW0J854</accession>
<keyword evidence="2" id="KW-0963">Cytoplasm</keyword>
<protein>
    <recommendedName>
        <fullName evidence="5">Flagellar protein FliT</fullName>
    </recommendedName>
</protein>
<gene>
    <name evidence="6" type="ORF">ACFPTO_10065</name>
</gene>
<dbReference type="InterPro" id="IPR008622">
    <property type="entry name" value="FliT"/>
</dbReference>
<keyword evidence="7" id="KW-1185">Reference proteome</keyword>
<evidence type="ECO:0000313" key="6">
    <source>
        <dbReference type="EMBL" id="MFC5429145.1"/>
    </source>
</evidence>
<comment type="subcellular location">
    <subcellularLocation>
        <location evidence="1">Cytoplasm</location>
        <location evidence="1">Cytosol</location>
    </subcellularLocation>
</comment>
<proteinExistence type="predicted"/>
<evidence type="ECO:0000256" key="5">
    <source>
        <dbReference type="ARBA" id="ARBA00093797"/>
    </source>
</evidence>
<evidence type="ECO:0000256" key="4">
    <source>
        <dbReference type="ARBA" id="ARBA00023186"/>
    </source>
</evidence>
<sequence>MNAPELLKRVLDLTLQMEHAAQMDDWECAVRLARERNPLLMSLSEPKSPEVRAAIERIQTLTIAINQRAETARSELSSEFRAAMSNASGAAAYQRAASL</sequence>
<name>A0ABW0J854_9BURK</name>
<evidence type="ECO:0000256" key="2">
    <source>
        <dbReference type="ARBA" id="ARBA00022490"/>
    </source>
</evidence>
<dbReference type="EMBL" id="JBHSMP010000013">
    <property type="protein sequence ID" value="MFC5429145.1"/>
    <property type="molecule type" value="Genomic_DNA"/>
</dbReference>
<evidence type="ECO:0000256" key="3">
    <source>
        <dbReference type="ARBA" id="ARBA00022795"/>
    </source>
</evidence>
<organism evidence="6 7">
    <name type="scientific">Paraburkholderia denitrificans</name>
    <dbReference type="NCBI Taxonomy" id="694025"/>
    <lineage>
        <taxon>Bacteria</taxon>
        <taxon>Pseudomonadati</taxon>
        <taxon>Pseudomonadota</taxon>
        <taxon>Betaproteobacteria</taxon>
        <taxon>Burkholderiales</taxon>
        <taxon>Burkholderiaceae</taxon>
        <taxon>Paraburkholderia</taxon>
    </lineage>
</organism>
<keyword evidence="4" id="KW-0143">Chaperone</keyword>
<dbReference type="Proteomes" id="UP001596103">
    <property type="component" value="Unassembled WGS sequence"/>
</dbReference>
<reference evidence="7" key="1">
    <citation type="journal article" date="2019" name="Int. J. Syst. Evol. Microbiol.">
        <title>The Global Catalogue of Microorganisms (GCM) 10K type strain sequencing project: providing services to taxonomists for standard genome sequencing and annotation.</title>
        <authorList>
            <consortium name="The Broad Institute Genomics Platform"/>
            <consortium name="The Broad Institute Genome Sequencing Center for Infectious Disease"/>
            <person name="Wu L."/>
            <person name="Ma J."/>
        </authorList>
    </citation>
    <scope>NUCLEOTIDE SEQUENCE [LARGE SCALE GENOMIC DNA]</scope>
    <source>
        <strain evidence="7">CCUG 56042</strain>
    </source>
</reference>
<keyword evidence="6" id="KW-0282">Flagellum</keyword>
<keyword evidence="6" id="KW-0969">Cilium</keyword>
<evidence type="ECO:0000313" key="7">
    <source>
        <dbReference type="Proteomes" id="UP001596103"/>
    </source>
</evidence>
<keyword evidence="3" id="KW-1005">Bacterial flagellum biogenesis</keyword>
<dbReference type="RefSeq" id="WP_377711223.1">
    <property type="nucleotide sequence ID" value="NZ_JBHSMP010000013.1"/>
</dbReference>
<dbReference type="Pfam" id="PF05400">
    <property type="entry name" value="FliT"/>
    <property type="match status" value="1"/>
</dbReference>
<comment type="caution">
    <text evidence="6">The sequence shown here is derived from an EMBL/GenBank/DDBJ whole genome shotgun (WGS) entry which is preliminary data.</text>
</comment>